<evidence type="ECO:0000313" key="4">
    <source>
        <dbReference type="Proteomes" id="UP000199125"/>
    </source>
</evidence>
<sequence length="163" mass="16316">MTTATAFNRLALVLPLLALAACDLVRSPATQAPPPAASRAPAAPSGVTEAALQRPASARTVASLDASAAEKAAASRPAAAGASLGRTIASLGDATKGGFWIRTPLVKEPGKGRVVDRATGKSVNVDLLPLPGPDSAGSQLSLPVMTTLGVGLTDLPEVEVFRS</sequence>
<keyword evidence="4" id="KW-1185">Reference proteome</keyword>
<feature type="chain" id="PRO_5011737287" description="D-galactarate dehydratase" evidence="2">
    <location>
        <begin position="21"/>
        <end position="163"/>
    </location>
</feature>
<organism evidence="3 4">
    <name type="scientific">Paracoccus alkenifer</name>
    <dbReference type="NCBI Taxonomy" id="65735"/>
    <lineage>
        <taxon>Bacteria</taxon>
        <taxon>Pseudomonadati</taxon>
        <taxon>Pseudomonadota</taxon>
        <taxon>Alphaproteobacteria</taxon>
        <taxon>Rhodobacterales</taxon>
        <taxon>Paracoccaceae</taxon>
        <taxon>Paracoccus</taxon>
    </lineage>
</organism>
<feature type="region of interest" description="Disordered" evidence="1">
    <location>
        <begin position="30"/>
        <end position="50"/>
    </location>
</feature>
<keyword evidence="2" id="KW-0732">Signal</keyword>
<accession>A0A1H6LIX4</accession>
<proteinExistence type="predicted"/>
<gene>
    <name evidence="3" type="ORF">SAMN04488075_1489</name>
</gene>
<dbReference type="STRING" id="65735.SAMN04488075_1489"/>
<dbReference type="Proteomes" id="UP000199125">
    <property type="component" value="Unassembled WGS sequence"/>
</dbReference>
<dbReference type="AlphaFoldDB" id="A0A1H6LIX4"/>
<feature type="signal peptide" evidence="2">
    <location>
        <begin position="1"/>
        <end position="20"/>
    </location>
</feature>
<name>A0A1H6LIX4_9RHOB</name>
<evidence type="ECO:0000256" key="1">
    <source>
        <dbReference type="SAM" id="MobiDB-lite"/>
    </source>
</evidence>
<evidence type="ECO:0000313" key="3">
    <source>
        <dbReference type="EMBL" id="SEH86201.1"/>
    </source>
</evidence>
<evidence type="ECO:0000256" key="2">
    <source>
        <dbReference type="SAM" id="SignalP"/>
    </source>
</evidence>
<evidence type="ECO:0008006" key="5">
    <source>
        <dbReference type="Google" id="ProtNLM"/>
    </source>
</evidence>
<reference evidence="4" key="1">
    <citation type="submission" date="2016-10" db="EMBL/GenBank/DDBJ databases">
        <authorList>
            <person name="Varghese N."/>
            <person name="Submissions S."/>
        </authorList>
    </citation>
    <scope>NUCLEOTIDE SEQUENCE [LARGE SCALE GENOMIC DNA]</scope>
    <source>
        <strain evidence="4">DSM 11593</strain>
    </source>
</reference>
<protein>
    <recommendedName>
        <fullName evidence="5">D-galactarate dehydratase</fullName>
    </recommendedName>
</protein>
<dbReference type="EMBL" id="FNXG01000002">
    <property type="protein sequence ID" value="SEH86201.1"/>
    <property type="molecule type" value="Genomic_DNA"/>
</dbReference>
<dbReference type="RefSeq" id="WP_177172505.1">
    <property type="nucleotide sequence ID" value="NZ_FNXG01000002.1"/>
</dbReference>